<dbReference type="Gene3D" id="1.20.140.10">
    <property type="entry name" value="Butyryl-CoA Dehydrogenase, subunit A, domain 3"/>
    <property type="match status" value="1"/>
</dbReference>
<sequence length="362" mass="37390">MDFAFTDEQAMIAETAHAFFAENATSPRTRTAMAATGKDAGIDRALWTAFCTELGLSGVGIPEAMGGAGLGMVERAILAEEGGRHTAALPFLASLGLAAPAILAGGSAEQRSRLLPGLASGERIASFAVASADGAAGAALGDGTLTGTALHVPHGAVADLFVVVATNGVAIVERGAPGLAVTPLTSMDQTRPYARLDFDSVAAEALADPRAATNAAFVTGWLAIAADALGGAQACLDRTVAYAQERVQFGRAIGSFQAYKHRLADMMVEIEQARSAVYWAACAIDEGSDEAMFAVHAAKAFACDTYSHCAGEMIQLHGGIGFTWEHDAHLFFKRARSNASLLGAPDWHREQVAGLAGLDRAA</sequence>
<evidence type="ECO:0000256" key="4">
    <source>
        <dbReference type="ARBA" id="ARBA00022827"/>
    </source>
</evidence>
<dbReference type="Proteomes" id="UP000238954">
    <property type="component" value="Chromosome"/>
</dbReference>
<dbReference type="InterPro" id="IPR046373">
    <property type="entry name" value="Acyl-CoA_Oxase/DH_mid-dom_sf"/>
</dbReference>
<dbReference type="SUPFAM" id="SSF56645">
    <property type="entry name" value="Acyl-CoA dehydrogenase NM domain-like"/>
    <property type="match status" value="1"/>
</dbReference>
<evidence type="ECO:0000313" key="8">
    <source>
        <dbReference type="EMBL" id="PQM27509.1"/>
    </source>
</evidence>
<dbReference type="InterPro" id="IPR009075">
    <property type="entry name" value="AcylCo_DH/oxidase_C"/>
</dbReference>
<evidence type="ECO:0000256" key="3">
    <source>
        <dbReference type="ARBA" id="ARBA00022630"/>
    </source>
</evidence>
<reference evidence="9" key="1">
    <citation type="submission" date="2017-11" db="EMBL/GenBank/DDBJ databases">
        <title>The complete genome sequence of Sphingopyxis pomeranensis sp. nov. strain WS5A3p.</title>
        <authorList>
            <person name="Kaminski M.A."/>
        </authorList>
    </citation>
    <scope>NUCLEOTIDE SEQUENCE [LARGE SCALE GENOMIC DNA]</scope>
    <source>
        <strain evidence="9">WS5A3p</strain>
    </source>
</reference>
<dbReference type="RefSeq" id="WP_105997768.1">
    <property type="nucleotide sequence ID" value="NZ_CM009578.1"/>
</dbReference>
<name>A0A2S8B5H7_9SPHN</name>
<keyword evidence="4" id="KW-0274">FAD</keyword>
<keyword evidence="9" id="KW-1185">Reference proteome</keyword>
<dbReference type="Gene3D" id="1.10.540.10">
    <property type="entry name" value="Acyl-CoA dehydrogenase/oxidase, N-terminal domain"/>
    <property type="match status" value="1"/>
</dbReference>
<dbReference type="InterPro" id="IPR009100">
    <property type="entry name" value="AcylCoA_DH/oxidase_NM_dom_sf"/>
</dbReference>
<dbReference type="InterPro" id="IPR036250">
    <property type="entry name" value="AcylCo_DH-like_C"/>
</dbReference>
<dbReference type="Pfam" id="PF02771">
    <property type="entry name" value="Acyl-CoA_dh_N"/>
    <property type="match status" value="1"/>
</dbReference>
<dbReference type="PANTHER" id="PTHR43884">
    <property type="entry name" value="ACYL-COA DEHYDROGENASE"/>
    <property type="match status" value="1"/>
</dbReference>
<dbReference type="OrthoDB" id="7328575at2"/>
<dbReference type="AlphaFoldDB" id="A0A2S8B5H7"/>
<dbReference type="SUPFAM" id="SSF47203">
    <property type="entry name" value="Acyl-CoA dehydrogenase C-terminal domain-like"/>
    <property type="match status" value="1"/>
</dbReference>
<organism evidence="8 9">
    <name type="scientific">Sphingopyxis lindanitolerans</name>
    <dbReference type="NCBI Taxonomy" id="2054227"/>
    <lineage>
        <taxon>Bacteria</taxon>
        <taxon>Pseudomonadati</taxon>
        <taxon>Pseudomonadota</taxon>
        <taxon>Alphaproteobacteria</taxon>
        <taxon>Sphingomonadales</taxon>
        <taxon>Sphingomonadaceae</taxon>
        <taxon>Sphingopyxis</taxon>
    </lineage>
</organism>
<evidence type="ECO:0000259" key="7">
    <source>
        <dbReference type="Pfam" id="PF02771"/>
    </source>
</evidence>
<proteinExistence type="inferred from homology"/>
<dbReference type="Pfam" id="PF00441">
    <property type="entry name" value="Acyl-CoA_dh_1"/>
    <property type="match status" value="1"/>
</dbReference>
<evidence type="ECO:0000259" key="6">
    <source>
        <dbReference type="Pfam" id="PF00441"/>
    </source>
</evidence>
<dbReference type="GO" id="GO:0050660">
    <property type="term" value="F:flavin adenine dinucleotide binding"/>
    <property type="evidence" value="ECO:0007669"/>
    <property type="project" value="InterPro"/>
</dbReference>
<dbReference type="GO" id="GO:0003995">
    <property type="term" value="F:acyl-CoA dehydrogenase activity"/>
    <property type="evidence" value="ECO:0007669"/>
    <property type="project" value="TreeGrafter"/>
</dbReference>
<evidence type="ECO:0000313" key="9">
    <source>
        <dbReference type="Proteomes" id="UP000238954"/>
    </source>
</evidence>
<keyword evidence="5" id="KW-0560">Oxidoreductase</keyword>
<comment type="caution">
    <text evidence="8">The sequence shown here is derived from an EMBL/GenBank/DDBJ whole genome shotgun (WGS) entry which is preliminary data.</text>
</comment>
<protein>
    <submittedName>
        <fullName evidence="8">Acyl-CoA dehydrogenase</fullName>
    </submittedName>
</protein>
<dbReference type="InterPro" id="IPR037069">
    <property type="entry name" value="AcylCoA_DH/ox_N_sf"/>
</dbReference>
<evidence type="ECO:0000256" key="5">
    <source>
        <dbReference type="ARBA" id="ARBA00023002"/>
    </source>
</evidence>
<gene>
    <name evidence="8" type="ORF">CVO77_02670</name>
</gene>
<evidence type="ECO:0000256" key="1">
    <source>
        <dbReference type="ARBA" id="ARBA00001974"/>
    </source>
</evidence>
<feature type="domain" description="Acyl-CoA dehydrogenase/oxidase C-terminal" evidence="6">
    <location>
        <begin position="217"/>
        <end position="353"/>
    </location>
</feature>
<dbReference type="PANTHER" id="PTHR43884:SF20">
    <property type="entry name" value="ACYL-COA DEHYDROGENASE FADE28"/>
    <property type="match status" value="1"/>
</dbReference>
<comment type="cofactor">
    <cofactor evidence="1">
        <name>FAD</name>
        <dbReference type="ChEBI" id="CHEBI:57692"/>
    </cofactor>
</comment>
<keyword evidence="3" id="KW-0285">Flavoprotein</keyword>
<evidence type="ECO:0000256" key="2">
    <source>
        <dbReference type="ARBA" id="ARBA00009347"/>
    </source>
</evidence>
<feature type="domain" description="Acyl-CoA dehydrogenase/oxidase N-terminal" evidence="7">
    <location>
        <begin position="6"/>
        <end position="122"/>
    </location>
</feature>
<dbReference type="InterPro" id="IPR013786">
    <property type="entry name" value="AcylCoA_DH/ox_N"/>
</dbReference>
<accession>A0A2S8B5H7</accession>
<dbReference type="EMBL" id="PHFW01000002">
    <property type="protein sequence ID" value="PQM27509.1"/>
    <property type="molecule type" value="Genomic_DNA"/>
</dbReference>
<comment type="similarity">
    <text evidence="2">Belongs to the acyl-CoA dehydrogenase family.</text>
</comment>
<dbReference type="Gene3D" id="2.40.110.10">
    <property type="entry name" value="Butyryl-CoA Dehydrogenase, subunit A, domain 2"/>
    <property type="match status" value="1"/>
</dbReference>